<evidence type="ECO:0000313" key="2">
    <source>
        <dbReference type="Proteomes" id="UP000028821"/>
    </source>
</evidence>
<dbReference type="VEuPathDB" id="ToxoDB:TGMAS_365850"/>
<name>A0A086PHV8_TOXGO</name>
<accession>A0A086PHV8</accession>
<protein>
    <submittedName>
        <fullName evidence="1">Uncharacterized protein</fullName>
    </submittedName>
</protein>
<organism evidence="1 2">
    <name type="scientific">Toxoplasma gondii MAS</name>
    <dbReference type="NCBI Taxonomy" id="943118"/>
    <lineage>
        <taxon>Eukaryota</taxon>
        <taxon>Sar</taxon>
        <taxon>Alveolata</taxon>
        <taxon>Apicomplexa</taxon>
        <taxon>Conoidasida</taxon>
        <taxon>Coccidia</taxon>
        <taxon>Eucoccidiorida</taxon>
        <taxon>Eimeriorina</taxon>
        <taxon>Sarcocystidae</taxon>
        <taxon>Toxoplasma</taxon>
    </lineage>
</organism>
<proteinExistence type="predicted"/>
<gene>
    <name evidence="1" type="ORF">TGMAS_365850</name>
</gene>
<evidence type="ECO:0000313" key="1">
    <source>
        <dbReference type="EMBL" id="KFG99939.1"/>
    </source>
</evidence>
<feature type="non-terminal residue" evidence="1">
    <location>
        <position position="31"/>
    </location>
</feature>
<dbReference type="AlphaFoldDB" id="A0A086PHV8"/>
<dbReference type="EMBL" id="AEXC02003154">
    <property type="protein sequence ID" value="KFG99939.1"/>
    <property type="molecule type" value="Genomic_DNA"/>
</dbReference>
<comment type="caution">
    <text evidence="1">The sequence shown here is derived from an EMBL/GenBank/DDBJ whole genome shotgun (WGS) entry which is preliminary data.</text>
</comment>
<reference evidence="1 2" key="1">
    <citation type="submission" date="2014-04" db="EMBL/GenBank/DDBJ databases">
        <authorList>
            <person name="Sibley D."/>
            <person name="Venepally P."/>
            <person name="Karamycheva S."/>
            <person name="Hadjithomas M."/>
            <person name="Khan A."/>
            <person name="Brunk B."/>
            <person name="Roos D."/>
            <person name="Caler E."/>
            <person name="Lorenzi H."/>
        </authorList>
    </citation>
    <scope>NUCLEOTIDE SEQUENCE [LARGE SCALE GENOMIC DNA]</scope>
    <source>
        <strain evidence="1 2">MAS</strain>
    </source>
</reference>
<feature type="non-terminal residue" evidence="1">
    <location>
        <position position="1"/>
    </location>
</feature>
<sequence length="31" mass="3556">QESISFGELDFVNKGNHPLNTRQWVATQLEP</sequence>
<dbReference type="Proteomes" id="UP000028821">
    <property type="component" value="Unassembled WGS sequence"/>
</dbReference>